<dbReference type="Proteomes" id="UP000249829">
    <property type="component" value="Unassembled WGS sequence"/>
</dbReference>
<dbReference type="AlphaFoldDB" id="A0A2V5HQV2"/>
<dbReference type="EMBL" id="KZ825102">
    <property type="protein sequence ID" value="PYI24504.1"/>
    <property type="molecule type" value="Genomic_DNA"/>
</dbReference>
<gene>
    <name evidence="1" type="ORF">BO99DRAFT_428150</name>
</gene>
<keyword evidence="2" id="KW-1185">Reference proteome</keyword>
<sequence length="269" mass="29922">MKLKLLPTEIMDQILSFVVQLFLPKPHESMSCLNRGNPKRVLATTTPARQQLAALRLAGRVFYRSALTLPGLYPYYGQASPAALNDNIRYIRYTINDCLSRFQGLQEIVFDEPNTGLPSVDIEQYLDTVAGTLRDVELPNLSRLHLRLIYTHYLRRILDAVFSSSQARANNNLSRLRHLILHAPHFVDVNDLAQALPEPTAAAATQPNAVQVLRLLELAPNLETLTIIARSLHLGTVVLPSSLRLAPPHSFFVLDRNFLGRSAASPGGC</sequence>
<accession>A0A2V5HQV2</accession>
<protein>
    <submittedName>
        <fullName evidence="1">Uncharacterized protein</fullName>
    </submittedName>
</protein>
<evidence type="ECO:0000313" key="1">
    <source>
        <dbReference type="EMBL" id="PYI24504.1"/>
    </source>
</evidence>
<name>A0A2V5HQV2_ASPV1</name>
<proteinExistence type="predicted"/>
<reference evidence="1 2" key="1">
    <citation type="submission" date="2018-02" db="EMBL/GenBank/DDBJ databases">
        <title>The genomes of Aspergillus section Nigri reveals drivers in fungal speciation.</title>
        <authorList>
            <consortium name="DOE Joint Genome Institute"/>
            <person name="Vesth T.C."/>
            <person name="Nybo J."/>
            <person name="Theobald S."/>
            <person name="Brandl J."/>
            <person name="Frisvad J.C."/>
            <person name="Nielsen K.F."/>
            <person name="Lyhne E.K."/>
            <person name="Kogle M.E."/>
            <person name="Kuo A."/>
            <person name="Riley R."/>
            <person name="Clum A."/>
            <person name="Nolan M."/>
            <person name="Lipzen A."/>
            <person name="Salamov A."/>
            <person name="Henrissat B."/>
            <person name="Wiebenga A."/>
            <person name="De vries R.P."/>
            <person name="Grigoriev I.V."/>
            <person name="Mortensen U.H."/>
            <person name="Andersen M.R."/>
            <person name="Baker S.E."/>
        </authorList>
    </citation>
    <scope>NUCLEOTIDE SEQUENCE [LARGE SCALE GENOMIC DNA]</scope>
    <source>
        <strain evidence="1 2">CBS 115571</strain>
    </source>
</reference>
<organism evidence="1 2">
    <name type="scientific">Aspergillus violaceofuscus (strain CBS 115571)</name>
    <dbReference type="NCBI Taxonomy" id="1450538"/>
    <lineage>
        <taxon>Eukaryota</taxon>
        <taxon>Fungi</taxon>
        <taxon>Dikarya</taxon>
        <taxon>Ascomycota</taxon>
        <taxon>Pezizomycotina</taxon>
        <taxon>Eurotiomycetes</taxon>
        <taxon>Eurotiomycetidae</taxon>
        <taxon>Eurotiales</taxon>
        <taxon>Aspergillaceae</taxon>
        <taxon>Aspergillus</taxon>
    </lineage>
</organism>
<evidence type="ECO:0000313" key="2">
    <source>
        <dbReference type="Proteomes" id="UP000249829"/>
    </source>
</evidence>